<evidence type="ECO:0000256" key="5">
    <source>
        <dbReference type="ARBA" id="ARBA00023136"/>
    </source>
</evidence>
<evidence type="ECO:0000256" key="6">
    <source>
        <dbReference type="SAM" id="MobiDB-lite"/>
    </source>
</evidence>
<feature type="region of interest" description="Disordered" evidence="6">
    <location>
        <begin position="340"/>
        <end position="362"/>
    </location>
</feature>
<feature type="compositionally biased region" description="Polar residues" evidence="6">
    <location>
        <begin position="340"/>
        <end position="349"/>
    </location>
</feature>
<dbReference type="GO" id="GO:0005886">
    <property type="term" value="C:plasma membrane"/>
    <property type="evidence" value="ECO:0007669"/>
    <property type="project" value="UniProtKB-SubCell"/>
</dbReference>
<dbReference type="InterPro" id="IPR014345">
    <property type="entry name" value="XrtA_polysacc_chain"/>
</dbReference>
<evidence type="ECO:0000313" key="9">
    <source>
        <dbReference type="EMBL" id="NML10913.1"/>
    </source>
</evidence>
<keyword evidence="4 7" id="KW-1133">Transmembrane helix</keyword>
<evidence type="ECO:0000256" key="2">
    <source>
        <dbReference type="ARBA" id="ARBA00022475"/>
    </source>
</evidence>
<protein>
    <submittedName>
        <fullName evidence="9">Chain-length determining protein</fullName>
    </submittedName>
</protein>
<evidence type="ECO:0000259" key="8">
    <source>
        <dbReference type="Pfam" id="PF02706"/>
    </source>
</evidence>
<keyword evidence="5 7" id="KW-0472">Membrane</keyword>
<keyword evidence="3 7" id="KW-0812">Transmembrane</keyword>
<dbReference type="InterPro" id="IPR003856">
    <property type="entry name" value="LPS_length_determ_N"/>
</dbReference>
<evidence type="ECO:0000256" key="3">
    <source>
        <dbReference type="ARBA" id="ARBA00022692"/>
    </source>
</evidence>
<proteinExistence type="predicted"/>
<dbReference type="Proteomes" id="UP000519023">
    <property type="component" value="Unassembled WGS sequence"/>
</dbReference>
<feature type="transmembrane region" description="Helical" evidence="7">
    <location>
        <begin position="481"/>
        <end position="502"/>
    </location>
</feature>
<dbReference type="EMBL" id="JABBFV010000007">
    <property type="protein sequence ID" value="NML10913.1"/>
    <property type="molecule type" value="Genomic_DNA"/>
</dbReference>
<comment type="subcellular location">
    <subcellularLocation>
        <location evidence="1">Cell membrane</location>
        <topology evidence="1">Multi-pass membrane protein</topology>
    </subcellularLocation>
</comment>
<dbReference type="NCBIfam" id="TIGR03007">
    <property type="entry name" value="pepcterm_ChnLen"/>
    <property type="match status" value="1"/>
</dbReference>
<dbReference type="InterPro" id="IPR050445">
    <property type="entry name" value="Bact_polysacc_biosynth/exp"/>
</dbReference>
<evidence type="ECO:0000313" key="10">
    <source>
        <dbReference type="Proteomes" id="UP000519023"/>
    </source>
</evidence>
<dbReference type="RefSeq" id="WP_169573461.1">
    <property type="nucleotide sequence ID" value="NZ_JABBFV010000007.1"/>
</dbReference>
<dbReference type="Pfam" id="PF02706">
    <property type="entry name" value="Wzz"/>
    <property type="match status" value="1"/>
</dbReference>
<feature type="domain" description="Polysaccharide chain length determinant N-terminal" evidence="8">
    <location>
        <begin position="8"/>
        <end position="92"/>
    </location>
</feature>
<dbReference type="PANTHER" id="PTHR32309">
    <property type="entry name" value="TYROSINE-PROTEIN KINASE"/>
    <property type="match status" value="1"/>
</dbReference>
<keyword evidence="10" id="KW-1185">Reference proteome</keyword>
<keyword evidence="2" id="KW-1003">Cell membrane</keyword>
<dbReference type="AlphaFoldDB" id="A0A7X9ZSE8"/>
<name>A0A7X9ZSE8_9SPHN</name>
<gene>
    <name evidence="9" type="ORF">HHL08_12285</name>
</gene>
<evidence type="ECO:0000256" key="1">
    <source>
        <dbReference type="ARBA" id="ARBA00004651"/>
    </source>
</evidence>
<feature type="transmembrane region" description="Helical" evidence="7">
    <location>
        <begin position="20"/>
        <end position="40"/>
    </location>
</feature>
<evidence type="ECO:0000256" key="4">
    <source>
        <dbReference type="ARBA" id="ARBA00022989"/>
    </source>
</evidence>
<organism evidence="9 10">
    <name type="scientific">Sphingobium psychrophilum</name>
    <dbReference type="NCBI Taxonomy" id="2728834"/>
    <lineage>
        <taxon>Bacteria</taxon>
        <taxon>Pseudomonadati</taxon>
        <taxon>Pseudomonadota</taxon>
        <taxon>Alphaproteobacteria</taxon>
        <taxon>Sphingomonadales</taxon>
        <taxon>Sphingomonadaceae</taxon>
        <taxon>Sphingobium</taxon>
    </lineage>
</organism>
<sequence length="507" mass="53842">MAGLYDELLVLLHGIWSRRWVALGVAWGICMLGWLGVALIPNSYQSKARVYVNTQSLLEDKVGITQVQSQQDLDRVRSTLASAENLEKVVRDTDLSQSVSGPRDIAAKITTLRENITVMAQADPSMIDISAISADSALSDGANARIAQQVVQKLIDIFQEENLSGDRNQTKQSLAFLDQQIAARGKQLEAADQRRVAFAQRYVGLLPGAGSISQRMDAARVEINTIDSQLVQAQSALSAMNGQLIGTPATLPGISASGGASPLAQAQSNLASMRARGWTANHPDVIAAQREVDALRKSGGGGGAGGTGSTPNPAYLSIRSMQAERAATVQALQTRRAQLQGDLNTMTSRQVDEPGVASEQEKLDSDYVAVKAQYDKLMSDREEIRLRGEVKTETGSVQFRVIQPPSTPTAPSAPNRPLLLLGVLILGIGAGIGVAFALGQLKGTFPTAARLEKALGLPVAGSISQTISAAQVAVEKHRMKWFAGASGGLVAVYLLLVVVEFVQRGMA</sequence>
<evidence type="ECO:0000256" key="7">
    <source>
        <dbReference type="SAM" id="Phobius"/>
    </source>
</evidence>
<accession>A0A7X9ZSE8</accession>
<dbReference type="PANTHER" id="PTHR32309:SF31">
    <property type="entry name" value="CAPSULAR EXOPOLYSACCHARIDE FAMILY"/>
    <property type="match status" value="1"/>
</dbReference>
<reference evidence="9 10" key="1">
    <citation type="submission" date="2020-04" db="EMBL/GenBank/DDBJ databases">
        <title>Sphingobium sp. AR-3-1 isolated from Arctic soil.</title>
        <authorList>
            <person name="Dahal R.H."/>
            <person name="Chaudhary D.K."/>
        </authorList>
    </citation>
    <scope>NUCLEOTIDE SEQUENCE [LARGE SCALE GENOMIC DNA]</scope>
    <source>
        <strain evidence="9 10">AR-3-1</strain>
    </source>
</reference>
<feature type="transmembrane region" description="Helical" evidence="7">
    <location>
        <begin position="418"/>
        <end position="438"/>
    </location>
</feature>
<comment type="caution">
    <text evidence="9">The sequence shown here is derived from an EMBL/GenBank/DDBJ whole genome shotgun (WGS) entry which is preliminary data.</text>
</comment>